<evidence type="ECO:0000313" key="2">
    <source>
        <dbReference type="Proteomes" id="UP000252355"/>
    </source>
</evidence>
<comment type="caution">
    <text evidence="1">The sequence shown here is derived from an EMBL/GenBank/DDBJ whole genome shotgun (WGS) entry which is preliminary data.</text>
</comment>
<evidence type="ECO:0000313" key="1">
    <source>
        <dbReference type="EMBL" id="RCK81549.1"/>
    </source>
</evidence>
<dbReference type="EMBL" id="QOQW01000001">
    <property type="protein sequence ID" value="RCK81549.1"/>
    <property type="molecule type" value="Genomic_DNA"/>
</dbReference>
<sequence length="695" mass="77074">MFAFLMMVMIIGLATHKSGEVLQLGRTIEQERLVLFAEAGLNEMLAAVKVAANDRRTTLGRAFFEFWKTPPGLPTVVFRADLPASQLPVANALAAEQLGGRAEISGQVKVVILDRIPGPRPSYTGYVELISQARSRELPEIKVKERREVKIADLSYPFLDKYALFVKSFCRTLNNPNRRLIIQGIPPSDPNLYSFVYLGNRSYPPCPEFPQGAKSTETPPVLLDIAFKDDHRLLGSFYRPAPFQMTNPEFVQASRDNLFYVIPPVPFNTIANSFAKPADFVRTPELISFYQSIIRVSQPYADDEGSLGYLVLKDYQRAGGDPGRSEVFKSLVTTLVSKWQYQYGYSDFDSVAGDSGRTFVSKPPFCGILDYFLYYSQANPQKVIGGKMPLLFGPNRDTPVFVEGPVRLRFFKIAFCDEVKLTFDLYGSNSMQLPFPTLPLRFEEQPRTFAGKPCTPQVDERTKVLMSEAIDVLSINHLFFGVGRTMTPKPTTGRGPIEGHDVFPAFDESLRSVAHVYPTAEEFVRDRLKTIQGERMLDLDGVALILSCGRSPLDLTSVSRYRGKGRIVIREGNCILGSLAPLDQRLDSLGISLMFGNFLVRGAGDDVIIHASLAATTCFSDNSSPDPSAESGLHCGGKNVTIHGNLVVDNLFELKSLPEGGRLTIVHDPNLYLPEYPVRVSIGEAKSLVAVDYAQ</sequence>
<name>A0A367ZV07_9BACT</name>
<gene>
    <name evidence="1" type="ORF">OZSIB_0683</name>
</gene>
<organism evidence="1 2">
    <name type="scientific">Candidatus Ozemobacter sibiricus</name>
    <dbReference type="NCBI Taxonomy" id="2268124"/>
    <lineage>
        <taxon>Bacteria</taxon>
        <taxon>Candidatus Ozemobacteria</taxon>
        <taxon>Candidatus Ozemobacterales</taxon>
        <taxon>Candidatus Ozemobacteraceae</taxon>
        <taxon>Candidatus Ozemobacter</taxon>
    </lineage>
</organism>
<proteinExistence type="predicted"/>
<dbReference type="Proteomes" id="UP000252355">
    <property type="component" value="Unassembled WGS sequence"/>
</dbReference>
<dbReference type="AlphaFoldDB" id="A0A367ZV07"/>
<reference evidence="1 2" key="1">
    <citation type="submission" date="2018-05" db="EMBL/GenBank/DDBJ databases">
        <title>A metagenomic window into the 2 km-deep terrestrial subsurface aquifer revealed taxonomically and functionally diverse microbial community comprising novel uncultured bacterial lineages.</title>
        <authorList>
            <person name="Kadnikov V.V."/>
            <person name="Mardanov A.V."/>
            <person name="Beletsky A.V."/>
            <person name="Banks D."/>
            <person name="Pimenov N.V."/>
            <person name="Frank Y.A."/>
            <person name="Karnachuk O.V."/>
            <person name="Ravin N.V."/>
        </authorList>
    </citation>
    <scope>NUCLEOTIDE SEQUENCE [LARGE SCALE GENOMIC DNA]</scope>
    <source>
        <strain evidence="1">BY5</strain>
    </source>
</reference>
<protein>
    <submittedName>
        <fullName evidence="1">Uncharacterized protein</fullName>
    </submittedName>
</protein>
<accession>A0A367ZV07</accession>